<evidence type="ECO:0000313" key="1">
    <source>
        <dbReference type="EMBL" id="EWC58243.1"/>
    </source>
</evidence>
<dbReference type="EMBL" id="AYXG01000246">
    <property type="protein sequence ID" value="EWC58243.1"/>
    <property type="molecule type" value="Genomic_DNA"/>
</dbReference>
<dbReference type="Gene3D" id="3.40.50.150">
    <property type="entry name" value="Vaccinia Virus protein VP39"/>
    <property type="match status" value="1"/>
</dbReference>
<dbReference type="PANTHER" id="PTHR43861">
    <property type="entry name" value="TRANS-ACONITATE 2-METHYLTRANSFERASE-RELATED"/>
    <property type="match status" value="1"/>
</dbReference>
<evidence type="ECO:0000313" key="2">
    <source>
        <dbReference type="Proteomes" id="UP000019277"/>
    </source>
</evidence>
<dbReference type="InterPro" id="IPR029063">
    <property type="entry name" value="SAM-dependent_MTases_sf"/>
</dbReference>
<dbReference type="GO" id="GO:0032259">
    <property type="term" value="P:methylation"/>
    <property type="evidence" value="ECO:0007669"/>
    <property type="project" value="UniProtKB-KW"/>
</dbReference>
<dbReference type="AlphaFoldDB" id="W7ICL3"/>
<accession>W7ICL3</accession>
<dbReference type="CDD" id="cd02440">
    <property type="entry name" value="AdoMet_MTases"/>
    <property type="match status" value="1"/>
</dbReference>
<dbReference type="PANTHER" id="PTHR43861:SF1">
    <property type="entry name" value="TRANS-ACONITATE 2-METHYLTRANSFERASE"/>
    <property type="match status" value="1"/>
</dbReference>
<dbReference type="OrthoDB" id="4307675at2"/>
<dbReference type="Pfam" id="PF01209">
    <property type="entry name" value="Ubie_methyltran"/>
    <property type="match status" value="1"/>
</dbReference>
<organism evidence="1 2">
    <name type="scientific">Actinokineospora spheciospongiae</name>
    <dbReference type="NCBI Taxonomy" id="909613"/>
    <lineage>
        <taxon>Bacteria</taxon>
        <taxon>Bacillati</taxon>
        <taxon>Actinomycetota</taxon>
        <taxon>Actinomycetes</taxon>
        <taxon>Pseudonocardiales</taxon>
        <taxon>Pseudonocardiaceae</taxon>
        <taxon>Actinokineospora</taxon>
    </lineage>
</organism>
<keyword evidence="1" id="KW-0808">Transferase</keyword>
<dbReference type="STRING" id="909613.UO65_6504"/>
<proteinExistence type="predicted"/>
<sequence>MSRSRSPLTHAEVPGAFDAAAGTYDRLVGSNPGYHEHLLASAEALGLPDGGAGLRVLDVGCGTGASTAALLRVAPQAEIIGVDASGEMLAEARKKDWPETVSFVHSSVEDLPGAPISGTFDAVFAAYLLRNLADPDAALVTLRGLLHAGGVLGVHEYVRGADVGARVRWNAVCWAVIIPMGRVRGGDATLYRHLWRSVNEFDDAAGLSGRLRRAGFGEVHATSAGGWQKGIEYTFVARP</sequence>
<dbReference type="SUPFAM" id="SSF53335">
    <property type="entry name" value="S-adenosyl-L-methionine-dependent methyltransferases"/>
    <property type="match status" value="1"/>
</dbReference>
<protein>
    <submittedName>
        <fullName evidence="1">CrtT-methyltransferase-like protein</fullName>
    </submittedName>
</protein>
<dbReference type="PATRIC" id="fig|909613.9.peg.6501"/>
<gene>
    <name evidence="1" type="ORF">UO65_6504</name>
</gene>
<dbReference type="Proteomes" id="UP000019277">
    <property type="component" value="Unassembled WGS sequence"/>
</dbReference>
<dbReference type="RefSeq" id="WP_035290437.1">
    <property type="nucleotide sequence ID" value="NZ_AYXG01000246.1"/>
</dbReference>
<reference evidence="1 2" key="1">
    <citation type="journal article" date="2014" name="Genome Announc.">
        <title>Draft Genome Sequence of the Antitrypanosomally Active Sponge-Associated Bacterium Actinokineospora sp. Strain EG49.</title>
        <authorList>
            <person name="Harjes J."/>
            <person name="Ryu T."/>
            <person name="Abdelmohsen U.R."/>
            <person name="Moitinho-Silva L."/>
            <person name="Horn H."/>
            <person name="Ravasi T."/>
            <person name="Hentschel U."/>
        </authorList>
    </citation>
    <scope>NUCLEOTIDE SEQUENCE [LARGE SCALE GENOMIC DNA]</scope>
    <source>
        <strain evidence="1 2">EG49</strain>
    </source>
</reference>
<dbReference type="GO" id="GO:0008168">
    <property type="term" value="F:methyltransferase activity"/>
    <property type="evidence" value="ECO:0007669"/>
    <property type="project" value="UniProtKB-KW"/>
</dbReference>
<comment type="caution">
    <text evidence="1">The sequence shown here is derived from an EMBL/GenBank/DDBJ whole genome shotgun (WGS) entry which is preliminary data.</text>
</comment>
<name>W7ICL3_9PSEU</name>
<dbReference type="eggNOG" id="COG2226">
    <property type="taxonomic scope" value="Bacteria"/>
</dbReference>
<keyword evidence="1" id="KW-0489">Methyltransferase</keyword>
<keyword evidence="2" id="KW-1185">Reference proteome</keyword>